<accession>A0AAD7MT66</accession>
<evidence type="ECO:0000256" key="1">
    <source>
        <dbReference type="SAM" id="MobiDB-lite"/>
    </source>
</evidence>
<dbReference type="Proteomes" id="UP001215280">
    <property type="component" value="Unassembled WGS sequence"/>
</dbReference>
<keyword evidence="4" id="KW-1185">Reference proteome</keyword>
<feature type="compositionally biased region" description="Polar residues" evidence="1">
    <location>
        <begin position="113"/>
        <end position="122"/>
    </location>
</feature>
<protein>
    <recommendedName>
        <fullName evidence="5">Secreted protein</fullName>
    </recommendedName>
</protein>
<dbReference type="EMBL" id="JARJLG010000186">
    <property type="protein sequence ID" value="KAJ7730987.1"/>
    <property type="molecule type" value="Genomic_DNA"/>
</dbReference>
<evidence type="ECO:0000313" key="4">
    <source>
        <dbReference type="Proteomes" id="UP001215280"/>
    </source>
</evidence>
<feature type="signal peptide" evidence="2">
    <location>
        <begin position="1"/>
        <end position="17"/>
    </location>
</feature>
<feature type="chain" id="PRO_5041903310" description="Secreted protein" evidence="2">
    <location>
        <begin position="18"/>
        <end position="137"/>
    </location>
</feature>
<evidence type="ECO:0008006" key="5">
    <source>
        <dbReference type="Google" id="ProtNLM"/>
    </source>
</evidence>
<reference evidence="3" key="1">
    <citation type="submission" date="2023-03" db="EMBL/GenBank/DDBJ databases">
        <title>Massive genome expansion in bonnet fungi (Mycena s.s.) driven by repeated elements and novel gene families across ecological guilds.</title>
        <authorList>
            <consortium name="Lawrence Berkeley National Laboratory"/>
            <person name="Harder C.B."/>
            <person name="Miyauchi S."/>
            <person name="Viragh M."/>
            <person name="Kuo A."/>
            <person name="Thoen E."/>
            <person name="Andreopoulos B."/>
            <person name="Lu D."/>
            <person name="Skrede I."/>
            <person name="Drula E."/>
            <person name="Henrissat B."/>
            <person name="Morin E."/>
            <person name="Kohler A."/>
            <person name="Barry K."/>
            <person name="LaButti K."/>
            <person name="Morin E."/>
            <person name="Salamov A."/>
            <person name="Lipzen A."/>
            <person name="Mereny Z."/>
            <person name="Hegedus B."/>
            <person name="Baldrian P."/>
            <person name="Stursova M."/>
            <person name="Weitz H."/>
            <person name="Taylor A."/>
            <person name="Grigoriev I.V."/>
            <person name="Nagy L.G."/>
            <person name="Martin F."/>
            <person name="Kauserud H."/>
        </authorList>
    </citation>
    <scope>NUCLEOTIDE SEQUENCE</scope>
    <source>
        <strain evidence="3">CBHHK188m</strain>
    </source>
</reference>
<keyword evidence="2" id="KW-0732">Signal</keyword>
<evidence type="ECO:0000256" key="2">
    <source>
        <dbReference type="SAM" id="SignalP"/>
    </source>
</evidence>
<sequence length="137" mass="15465">MVDLVLYDLFFCAFVVAWSTHDSNQGLESKHRVCGNLLKGDARSGTPEFIFKEDSSLLQYALEDGRIGRLPLSFRSAIHRGSHRTPGHPVKTGDHFLGLSHSRGWTHHREQMSKSGDNSIRRSPSKDLLSHRPVLIF</sequence>
<comment type="caution">
    <text evidence="3">The sequence shown here is derived from an EMBL/GenBank/DDBJ whole genome shotgun (WGS) entry which is preliminary data.</text>
</comment>
<proteinExistence type="predicted"/>
<evidence type="ECO:0000313" key="3">
    <source>
        <dbReference type="EMBL" id="KAJ7730987.1"/>
    </source>
</evidence>
<name>A0AAD7MT66_9AGAR</name>
<dbReference type="AlphaFoldDB" id="A0AAD7MT66"/>
<feature type="region of interest" description="Disordered" evidence="1">
    <location>
        <begin position="107"/>
        <end position="126"/>
    </location>
</feature>
<gene>
    <name evidence="3" type="ORF">DFH07DRAFT_157175</name>
</gene>
<organism evidence="3 4">
    <name type="scientific">Mycena maculata</name>
    <dbReference type="NCBI Taxonomy" id="230809"/>
    <lineage>
        <taxon>Eukaryota</taxon>
        <taxon>Fungi</taxon>
        <taxon>Dikarya</taxon>
        <taxon>Basidiomycota</taxon>
        <taxon>Agaricomycotina</taxon>
        <taxon>Agaricomycetes</taxon>
        <taxon>Agaricomycetidae</taxon>
        <taxon>Agaricales</taxon>
        <taxon>Marasmiineae</taxon>
        <taxon>Mycenaceae</taxon>
        <taxon>Mycena</taxon>
    </lineage>
</organism>